<dbReference type="AlphaFoldDB" id="A0A2D3WLK6"/>
<reference evidence="9 10" key="1">
    <citation type="journal article" date="2017" name="Front. Microbiol.">
        <title>Comparative Genomic Analysis of the Class Epsilonproteobacteria and Proposed Reclassification to Epsilonbacteraeota (phyl. nov.).</title>
        <authorList>
            <person name="Waite D.W."/>
            <person name="Vanwonterghem I."/>
            <person name="Rinke C."/>
            <person name="Parks D.H."/>
            <person name="Zhang Y."/>
            <person name="Takai K."/>
            <person name="Sievert S.M."/>
            <person name="Simon J."/>
            <person name="Campbell B.J."/>
            <person name="Hanson T.E."/>
            <person name="Woyke T."/>
            <person name="Klotz M.G."/>
            <person name="Hugenholtz P."/>
        </authorList>
    </citation>
    <scope>NUCLEOTIDE SEQUENCE [LARGE SCALE GENOMIC DNA]</scope>
    <source>
        <strain evidence="9">UBA12443</strain>
    </source>
</reference>
<dbReference type="InterPro" id="IPR005673">
    <property type="entry name" value="ABC_phos-bd_PstS"/>
</dbReference>
<dbReference type="EMBL" id="DLUI01000072">
    <property type="protein sequence ID" value="DAB38604.1"/>
    <property type="molecule type" value="Genomic_DNA"/>
</dbReference>
<feature type="signal peptide" evidence="7">
    <location>
        <begin position="1"/>
        <end position="21"/>
    </location>
</feature>
<gene>
    <name evidence="9" type="primary">pstS</name>
    <name evidence="9" type="ORF">CFH83_05195</name>
</gene>
<dbReference type="CDD" id="cd13565">
    <property type="entry name" value="PBP2_PstS"/>
    <property type="match status" value="1"/>
</dbReference>
<comment type="caution">
    <text evidence="9">The sequence shown here is derived from an EMBL/GenBank/DDBJ whole genome shotgun (WGS) entry which is preliminary data.</text>
</comment>
<dbReference type="GO" id="GO:0035435">
    <property type="term" value="P:phosphate ion transmembrane transport"/>
    <property type="evidence" value="ECO:0007669"/>
    <property type="project" value="InterPro"/>
</dbReference>
<evidence type="ECO:0000256" key="4">
    <source>
        <dbReference type="ARBA" id="ARBA00022448"/>
    </source>
</evidence>
<feature type="chain" id="PRO_5013669488" description="Phosphate-binding protein" evidence="7">
    <location>
        <begin position="22"/>
        <end position="333"/>
    </location>
</feature>
<evidence type="ECO:0000256" key="1">
    <source>
        <dbReference type="ARBA" id="ARBA00002841"/>
    </source>
</evidence>
<comment type="function">
    <text evidence="1">Part of the ABC transporter complex PstSACB involved in phosphate import.</text>
</comment>
<name>A0A2D3WLK6_9BACT</name>
<feature type="domain" description="PBP" evidence="8">
    <location>
        <begin position="21"/>
        <end position="289"/>
    </location>
</feature>
<dbReference type="InterPro" id="IPR050962">
    <property type="entry name" value="Phosphate-bind_PstS"/>
</dbReference>
<dbReference type="PIRSF" id="PIRSF002756">
    <property type="entry name" value="PstS"/>
    <property type="match status" value="1"/>
</dbReference>
<dbReference type="Proteomes" id="UP000228859">
    <property type="component" value="Unassembled WGS sequence"/>
</dbReference>
<evidence type="ECO:0000259" key="8">
    <source>
        <dbReference type="Pfam" id="PF12849"/>
    </source>
</evidence>
<dbReference type="RefSeq" id="WP_294895022.1">
    <property type="nucleotide sequence ID" value="NZ_DLUI01000072.1"/>
</dbReference>
<keyword evidence="5 6" id="KW-0592">Phosphate transport</keyword>
<accession>A0A2D3WLK6</accession>
<sequence length="333" mass="36089">MLKNATKGLVIAAIAATSMIAADKINGAGATFPAPCYYDWAYNYQKATKTRVNYQSIGSGGGIKQISERIVHFGATDAPLTPKELDKAKLLQFPAVFGSIAVAHNIPGVKDEALKLKNSVVAEIFAGTITMWNDPKIVADNAGLNLPAQKIIVAHRSDGSGTTHVFTDYLSNVSPMWKSKFGTGKAIGWATGVGGKGNEGVTNIVKQTPYSIGYIENAYKEKNNLSAATLQTASGKWVTARQQNFQNAIKQASWTKKDHFYGSLVAEKGDSTYPIVAATYILMPRETADINQETIKFFDHSFRNGDAAAQKLGYIPLPVETTNLVRQYWAETK</sequence>
<evidence type="ECO:0000256" key="3">
    <source>
        <dbReference type="ARBA" id="ARBA00011529"/>
    </source>
</evidence>
<dbReference type="SUPFAM" id="SSF53850">
    <property type="entry name" value="Periplasmic binding protein-like II"/>
    <property type="match status" value="1"/>
</dbReference>
<dbReference type="InterPro" id="IPR024370">
    <property type="entry name" value="PBP_domain"/>
</dbReference>
<evidence type="ECO:0000256" key="2">
    <source>
        <dbReference type="ARBA" id="ARBA00008725"/>
    </source>
</evidence>
<evidence type="ECO:0000313" key="10">
    <source>
        <dbReference type="Proteomes" id="UP000228859"/>
    </source>
</evidence>
<dbReference type="GO" id="GO:0042301">
    <property type="term" value="F:phosphate ion binding"/>
    <property type="evidence" value="ECO:0007669"/>
    <property type="project" value="InterPro"/>
</dbReference>
<protein>
    <recommendedName>
        <fullName evidence="6">Phosphate-binding protein</fullName>
    </recommendedName>
</protein>
<dbReference type="Pfam" id="PF12849">
    <property type="entry name" value="PBP_like_2"/>
    <property type="match status" value="1"/>
</dbReference>
<dbReference type="NCBIfam" id="TIGR00975">
    <property type="entry name" value="3a0107s03"/>
    <property type="match status" value="1"/>
</dbReference>
<dbReference type="GO" id="GO:0043190">
    <property type="term" value="C:ATP-binding cassette (ABC) transporter complex"/>
    <property type="evidence" value="ECO:0007669"/>
    <property type="project" value="InterPro"/>
</dbReference>
<comment type="subunit">
    <text evidence="3">The complex is composed of two ATP-binding proteins (PstB), two transmembrane proteins (PstC and PstA) and a solute-binding protein (PstS).</text>
</comment>
<keyword evidence="4 6" id="KW-0813">Transport</keyword>
<organism evidence="9 10">
    <name type="scientific">Sulfuricurvum kujiense</name>
    <dbReference type="NCBI Taxonomy" id="148813"/>
    <lineage>
        <taxon>Bacteria</taxon>
        <taxon>Pseudomonadati</taxon>
        <taxon>Campylobacterota</taxon>
        <taxon>Epsilonproteobacteria</taxon>
        <taxon>Campylobacterales</taxon>
        <taxon>Sulfurimonadaceae</taxon>
        <taxon>Sulfuricurvum</taxon>
    </lineage>
</organism>
<comment type="similarity">
    <text evidence="2 6">Belongs to the PstS family.</text>
</comment>
<dbReference type="PANTHER" id="PTHR42996">
    <property type="entry name" value="PHOSPHATE-BINDING PROTEIN PSTS"/>
    <property type="match status" value="1"/>
</dbReference>
<evidence type="ECO:0000256" key="7">
    <source>
        <dbReference type="SAM" id="SignalP"/>
    </source>
</evidence>
<evidence type="ECO:0000256" key="5">
    <source>
        <dbReference type="ARBA" id="ARBA00022592"/>
    </source>
</evidence>
<keyword evidence="7" id="KW-0732">Signal</keyword>
<proteinExistence type="inferred from homology"/>
<dbReference type="PANTHER" id="PTHR42996:SF1">
    <property type="entry name" value="PHOSPHATE-BINDING PROTEIN PSTS"/>
    <property type="match status" value="1"/>
</dbReference>
<evidence type="ECO:0000313" key="9">
    <source>
        <dbReference type="EMBL" id="DAB38604.1"/>
    </source>
</evidence>
<evidence type="ECO:0000256" key="6">
    <source>
        <dbReference type="PIRNR" id="PIRNR002756"/>
    </source>
</evidence>
<dbReference type="Gene3D" id="3.40.190.10">
    <property type="entry name" value="Periplasmic binding protein-like II"/>
    <property type="match status" value="2"/>
</dbReference>